<accession>A0A4R2BAH0</accession>
<gene>
    <name evidence="2" type="ORF">EV146_10830</name>
</gene>
<keyword evidence="1" id="KW-1133">Transmembrane helix</keyword>
<dbReference type="AlphaFoldDB" id="A0A4R2BAH0"/>
<dbReference type="Proteomes" id="UP000295689">
    <property type="component" value="Unassembled WGS sequence"/>
</dbReference>
<feature type="transmembrane region" description="Helical" evidence="1">
    <location>
        <begin position="177"/>
        <end position="197"/>
    </location>
</feature>
<evidence type="ECO:0000313" key="3">
    <source>
        <dbReference type="Proteomes" id="UP000295689"/>
    </source>
</evidence>
<dbReference type="PANTHER" id="PTHR41324">
    <property type="entry name" value="MEMBRANE PROTEIN-RELATED"/>
    <property type="match status" value="1"/>
</dbReference>
<dbReference type="Pfam" id="PF09991">
    <property type="entry name" value="DUF2232"/>
    <property type="match status" value="1"/>
</dbReference>
<feature type="transmembrane region" description="Helical" evidence="1">
    <location>
        <begin position="57"/>
        <end position="80"/>
    </location>
</feature>
<feature type="transmembrane region" description="Helical" evidence="1">
    <location>
        <begin position="100"/>
        <end position="125"/>
    </location>
</feature>
<comment type="caution">
    <text evidence="2">The sequence shown here is derived from an EMBL/GenBank/DDBJ whole genome shotgun (WGS) entry which is preliminary data.</text>
</comment>
<sequence length="315" mass="35695">MRNKNTYRLTEGAVLLAIFTVLLLITLYIPGLGFVVNLFLALPFMMFAAKHGWKSTAIFTIAAVLLSLVVGTLLAVPLALAYGITGMVMGAMIKEGKSRLAVFVAGSLVFLANTVFQYILAVALFKINFIEEMMASFREAMEMSTDIMGSLGQTADDRMLEQLETTIDLIETLMPSMFVMASFMIIFIIQLVSFPILKRFGIAVPRWKPFREMTLPKSLLWYYLLSMIATMVFQPEAGSYWYWALANLVFILQFFMLLQGLSFVAYFTHIKKFPKAFLIIAVILTFLLPFVLYIVRILGIIDLGFNLRKRLEEKK</sequence>
<feature type="transmembrane region" description="Helical" evidence="1">
    <location>
        <begin position="218"/>
        <end position="234"/>
    </location>
</feature>
<keyword evidence="3" id="KW-1185">Reference proteome</keyword>
<organism evidence="2 3">
    <name type="scientific">Mesobacillus foraminis</name>
    <dbReference type="NCBI Taxonomy" id="279826"/>
    <lineage>
        <taxon>Bacteria</taxon>
        <taxon>Bacillati</taxon>
        <taxon>Bacillota</taxon>
        <taxon>Bacilli</taxon>
        <taxon>Bacillales</taxon>
        <taxon>Bacillaceae</taxon>
        <taxon>Mesobacillus</taxon>
    </lineage>
</organism>
<feature type="transmembrane region" description="Helical" evidence="1">
    <location>
        <begin position="12"/>
        <end position="45"/>
    </location>
</feature>
<dbReference type="EMBL" id="SLVV01000008">
    <property type="protein sequence ID" value="TCN23931.1"/>
    <property type="molecule type" value="Genomic_DNA"/>
</dbReference>
<proteinExistence type="predicted"/>
<dbReference type="RefSeq" id="WP_132007783.1">
    <property type="nucleotide sequence ID" value="NZ_JABUHM010000007.1"/>
</dbReference>
<evidence type="ECO:0000256" key="1">
    <source>
        <dbReference type="SAM" id="Phobius"/>
    </source>
</evidence>
<keyword evidence="1" id="KW-0812">Transmembrane</keyword>
<reference evidence="2 3" key="1">
    <citation type="journal article" date="2015" name="Stand. Genomic Sci.">
        <title>Genomic Encyclopedia of Bacterial and Archaeal Type Strains, Phase III: the genomes of soil and plant-associated and newly described type strains.</title>
        <authorList>
            <person name="Whitman W.B."/>
            <person name="Woyke T."/>
            <person name="Klenk H.P."/>
            <person name="Zhou Y."/>
            <person name="Lilburn T.G."/>
            <person name="Beck B.J."/>
            <person name="De Vos P."/>
            <person name="Vandamme P."/>
            <person name="Eisen J.A."/>
            <person name="Garrity G."/>
            <person name="Hugenholtz P."/>
            <person name="Kyrpides N.C."/>
        </authorList>
    </citation>
    <scope>NUCLEOTIDE SEQUENCE [LARGE SCALE GENOMIC DNA]</scope>
    <source>
        <strain evidence="2 3">CV53</strain>
    </source>
</reference>
<feature type="transmembrane region" description="Helical" evidence="1">
    <location>
        <begin position="276"/>
        <end position="301"/>
    </location>
</feature>
<keyword evidence="1" id="KW-0472">Membrane</keyword>
<name>A0A4R2BAH0_9BACI</name>
<evidence type="ECO:0000313" key="2">
    <source>
        <dbReference type="EMBL" id="TCN23931.1"/>
    </source>
</evidence>
<feature type="transmembrane region" description="Helical" evidence="1">
    <location>
        <begin position="240"/>
        <end position="264"/>
    </location>
</feature>
<dbReference type="InterPro" id="IPR018710">
    <property type="entry name" value="DUF2232"/>
</dbReference>
<dbReference type="PANTHER" id="PTHR41324:SF1">
    <property type="entry name" value="DUF2232 DOMAIN-CONTAINING PROTEIN"/>
    <property type="match status" value="1"/>
</dbReference>
<protein>
    <submittedName>
        <fullName evidence="2">Uncharacterized protein YybS (DUF2232 family)</fullName>
    </submittedName>
</protein>